<accession>A0AAC9JEQ5</accession>
<evidence type="ECO:0000313" key="12">
    <source>
        <dbReference type="Proteomes" id="UP000182101"/>
    </source>
</evidence>
<evidence type="ECO:0000256" key="1">
    <source>
        <dbReference type="ARBA" id="ARBA00007316"/>
    </source>
</evidence>
<comment type="similarity">
    <text evidence="1">Belongs to the CpsD/CapB family.</text>
</comment>
<organism evidence="11 12">
    <name type="scientific">Alteromonas mediterranea</name>
    <dbReference type="NCBI Taxonomy" id="314275"/>
    <lineage>
        <taxon>Bacteria</taxon>
        <taxon>Pseudomonadati</taxon>
        <taxon>Pseudomonadota</taxon>
        <taxon>Gammaproteobacteria</taxon>
        <taxon>Alteromonadales</taxon>
        <taxon>Alteromonadaceae</taxon>
        <taxon>Alteromonas/Salinimonas group</taxon>
        <taxon>Alteromonas</taxon>
    </lineage>
</organism>
<dbReference type="EC" id="2.7.10.2" evidence="2"/>
<dbReference type="GO" id="GO:0004713">
    <property type="term" value="F:protein tyrosine kinase activity"/>
    <property type="evidence" value="ECO:0007669"/>
    <property type="project" value="TreeGrafter"/>
</dbReference>
<feature type="region of interest" description="Disordered" evidence="9">
    <location>
        <begin position="242"/>
        <end position="262"/>
    </location>
</feature>
<dbReference type="EMBL" id="CP018025">
    <property type="protein sequence ID" value="APD92410.1"/>
    <property type="molecule type" value="Genomic_DNA"/>
</dbReference>
<reference evidence="11 12" key="1">
    <citation type="submission" date="2016-11" db="EMBL/GenBank/DDBJ databases">
        <title>Networking in microbes: conjugative elements and plasmids in the genus Alteromonas.</title>
        <authorList>
            <person name="Lopez-Perez M."/>
            <person name="Ramon-Marco N."/>
            <person name="Rodriguez-Valera F."/>
        </authorList>
    </citation>
    <scope>NUCLEOTIDE SEQUENCE [LARGE SCALE GENOMIC DNA]</scope>
    <source>
        <strain evidence="11 12">CP48</strain>
        <plasmid evidence="12">pamcp48-600</plasmid>
    </source>
</reference>
<dbReference type="CDD" id="cd05387">
    <property type="entry name" value="BY-kinase"/>
    <property type="match status" value="1"/>
</dbReference>
<evidence type="ECO:0000256" key="9">
    <source>
        <dbReference type="SAM" id="MobiDB-lite"/>
    </source>
</evidence>
<dbReference type="GO" id="GO:0005886">
    <property type="term" value="C:plasma membrane"/>
    <property type="evidence" value="ECO:0007669"/>
    <property type="project" value="TreeGrafter"/>
</dbReference>
<keyword evidence="11" id="KW-0614">Plasmid</keyword>
<dbReference type="Pfam" id="PF13614">
    <property type="entry name" value="AAA_31"/>
    <property type="match status" value="1"/>
</dbReference>
<evidence type="ECO:0000259" key="10">
    <source>
        <dbReference type="Pfam" id="PF13614"/>
    </source>
</evidence>
<evidence type="ECO:0000256" key="6">
    <source>
        <dbReference type="ARBA" id="ARBA00022840"/>
    </source>
</evidence>
<dbReference type="PANTHER" id="PTHR32309">
    <property type="entry name" value="TYROSINE-PROTEIN KINASE"/>
    <property type="match status" value="1"/>
</dbReference>
<dbReference type="InterPro" id="IPR050445">
    <property type="entry name" value="Bact_polysacc_biosynth/exp"/>
</dbReference>
<dbReference type="PANTHER" id="PTHR32309:SF13">
    <property type="entry name" value="FERRIC ENTEROBACTIN TRANSPORT PROTEIN FEPE"/>
    <property type="match status" value="1"/>
</dbReference>
<sequence length="262" mass="29961">MDNLHKPKLRFTDPKGITKIGETDNLSIAVREEFRSIKREILKCAFHAESLAEQSDILLEPKNRIMVTSITDQAGKTFISYNLAKSISDEQDKNILLVDADVINSTLSKTTEPQPNEGLIDYLSYSDADISERIYHTDRENMRFMPTGQDHFLANELFSSDKMTVLMDEFRDRYPDRLVIFDAPSLLDVNESVSLSEHMDQIIIIVEEGKTKERDIKTVLSRLPKGIRVHFILNKTLHGNEWRGHRREAPQDSGSHGSNAFL</sequence>
<dbReference type="SUPFAM" id="SSF52540">
    <property type="entry name" value="P-loop containing nucleoside triphosphate hydrolases"/>
    <property type="match status" value="1"/>
</dbReference>
<evidence type="ECO:0000313" key="11">
    <source>
        <dbReference type="EMBL" id="APD92410.1"/>
    </source>
</evidence>
<dbReference type="Proteomes" id="UP000182101">
    <property type="component" value="Plasmid pAMCP48-600"/>
</dbReference>
<dbReference type="InterPro" id="IPR005702">
    <property type="entry name" value="Wzc-like_C"/>
</dbReference>
<geneLocation type="plasmid" evidence="12">
    <name>pamcp48-600</name>
</geneLocation>
<evidence type="ECO:0000256" key="4">
    <source>
        <dbReference type="ARBA" id="ARBA00022741"/>
    </source>
</evidence>
<dbReference type="RefSeq" id="WP_071961030.1">
    <property type="nucleotide sequence ID" value="NZ_CP018025.1"/>
</dbReference>
<feature type="compositionally biased region" description="Polar residues" evidence="9">
    <location>
        <begin position="252"/>
        <end position="262"/>
    </location>
</feature>
<keyword evidence="6" id="KW-0067">ATP-binding</keyword>
<keyword evidence="3" id="KW-0808">Transferase</keyword>
<evidence type="ECO:0000256" key="8">
    <source>
        <dbReference type="ARBA" id="ARBA00051245"/>
    </source>
</evidence>
<proteinExistence type="inferred from homology"/>
<dbReference type="InterPro" id="IPR025669">
    <property type="entry name" value="AAA_dom"/>
</dbReference>
<keyword evidence="7" id="KW-0829">Tyrosine-protein kinase</keyword>
<evidence type="ECO:0000256" key="3">
    <source>
        <dbReference type="ARBA" id="ARBA00022679"/>
    </source>
</evidence>
<protein>
    <recommendedName>
        <fullName evidence="2">non-specific protein-tyrosine kinase</fullName>
        <ecNumber evidence="2">2.7.10.2</ecNumber>
    </recommendedName>
</protein>
<evidence type="ECO:0000256" key="5">
    <source>
        <dbReference type="ARBA" id="ARBA00022777"/>
    </source>
</evidence>
<evidence type="ECO:0000256" key="2">
    <source>
        <dbReference type="ARBA" id="ARBA00011903"/>
    </source>
</evidence>
<gene>
    <name evidence="11" type="ORF">BM524_21145</name>
</gene>
<comment type="catalytic activity">
    <reaction evidence="8">
        <text>L-tyrosyl-[protein] + ATP = O-phospho-L-tyrosyl-[protein] + ADP + H(+)</text>
        <dbReference type="Rhea" id="RHEA:10596"/>
        <dbReference type="Rhea" id="RHEA-COMP:10136"/>
        <dbReference type="Rhea" id="RHEA-COMP:20101"/>
        <dbReference type="ChEBI" id="CHEBI:15378"/>
        <dbReference type="ChEBI" id="CHEBI:30616"/>
        <dbReference type="ChEBI" id="CHEBI:46858"/>
        <dbReference type="ChEBI" id="CHEBI:61978"/>
        <dbReference type="ChEBI" id="CHEBI:456216"/>
        <dbReference type="EC" id="2.7.10.2"/>
    </reaction>
</comment>
<dbReference type="AlphaFoldDB" id="A0AAC9JEQ5"/>
<name>A0AAC9JEQ5_9ALTE</name>
<feature type="domain" description="AAA" evidence="10">
    <location>
        <begin position="74"/>
        <end position="209"/>
    </location>
</feature>
<dbReference type="Gene3D" id="3.40.50.300">
    <property type="entry name" value="P-loop containing nucleotide triphosphate hydrolases"/>
    <property type="match status" value="1"/>
</dbReference>
<evidence type="ECO:0000256" key="7">
    <source>
        <dbReference type="ARBA" id="ARBA00023137"/>
    </source>
</evidence>
<keyword evidence="4" id="KW-0547">Nucleotide-binding</keyword>
<dbReference type="InterPro" id="IPR027417">
    <property type="entry name" value="P-loop_NTPase"/>
</dbReference>
<keyword evidence="5" id="KW-0418">Kinase</keyword>